<dbReference type="Proteomes" id="UP000660668">
    <property type="component" value="Unassembled WGS sequence"/>
</dbReference>
<comment type="subcellular location">
    <subcellularLocation>
        <location evidence="1">Membrane</location>
        <topology evidence="1">Multi-pass membrane protein</topology>
    </subcellularLocation>
</comment>
<evidence type="ECO:0000313" key="9">
    <source>
        <dbReference type="Proteomes" id="UP000660668"/>
    </source>
</evidence>
<organism evidence="8 9">
    <name type="scientific">Nocardioides agariphilus</name>
    <dbReference type="NCBI Taxonomy" id="433664"/>
    <lineage>
        <taxon>Bacteria</taxon>
        <taxon>Bacillati</taxon>
        <taxon>Actinomycetota</taxon>
        <taxon>Actinomycetes</taxon>
        <taxon>Propionibacteriales</taxon>
        <taxon>Nocardioidaceae</taxon>
        <taxon>Nocardioides</taxon>
    </lineage>
</organism>
<feature type="binding site" evidence="6">
    <location>
        <position position="253"/>
    </location>
    <ligand>
        <name>Zn(2+)</name>
        <dbReference type="ChEBI" id="CHEBI:29105"/>
        <note>catalytic</note>
    </ligand>
</feature>
<keyword evidence="6" id="KW-0479">Metal-binding</keyword>
<feature type="transmembrane region" description="Helical" evidence="7">
    <location>
        <begin position="64"/>
        <end position="82"/>
    </location>
</feature>
<comment type="cofactor">
    <cofactor evidence="6">
        <name>Zn(2+)</name>
        <dbReference type="ChEBI" id="CHEBI:29105"/>
    </cofactor>
</comment>
<dbReference type="Pfam" id="PF05875">
    <property type="entry name" value="Ceramidase"/>
    <property type="match status" value="1"/>
</dbReference>
<dbReference type="GO" id="GO:0006672">
    <property type="term" value="P:ceramide metabolic process"/>
    <property type="evidence" value="ECO:0007669"/>
    <property type="project" value="InterPro"/>
</dbReference>
<reference evidence="8" key="1">
    <citation type="submission" date="2020-11" db="EMBL/GenBank/DDBJ databases">
        <title>Nocardioides cynanchi sp. nov., isolated from soil of rhizosphere of Cynanchum wilfordii.</title>
        <authorList>
            <person name="Lee J.-S."/>
            <person name="Suh M.K."/>
            <person name="Kim J.-S."/>
        </authorList>
    </citation>
    <scope>NUCLEOTIDE SEQUENCE</scope>
    <source>
        <strain evidence="8">KCTC 19276</strain>
    </source>
</reference>
<feature type="binding site" evidence="6">
    <location>
        <position position="257"/>
    </location>
    <ligand>
        <name>Zn(2+)</name>
        <dbReference type="ChEBI" id="CHEBI:29105"/>
        <note>catalytic</note>
    </ligand>
</feature>
<keyword evidence="6" id="KW-0862">Zinc</keyword>
<feature type="binding site" evidence="6">
    <location>
        <position position="116"/>
    </location>
    <ligand>
        <name>Zn(2+)</name>
        <dbReference type="ChEBI" id="CHEBI:29105"/>
        <note>catalytic</note>
    </ligand>
</feature>
<keyword evidence="3" id="KW-0378">Hydrolase</keyword>
<keyword evidence="4 7" id="KW-1133">Transmembrane helix</keyword>
<name>A0A930YF59_9ACTN</name>
<evidence type="ECO:0000256" key="1">
    <source>
        <dbReference type="ARBA" id="ARBA00004141"/>
    </source>
</evidence>
<evidence type="ECO:0000313" key="8">
    <source>
        <dbReference type="EMBL" id="MBF4766151.1"/>
    </source>
</evidence>
<evidence type="ECO:0000256" key="7">
    <source>
        <dbReference type="SAM" id="Phobius"/>
    </source>
</evidence>
<evidence type="ECO:0000256" key="4">
    <source>
        <dbReference type="ARBA" id="ARBA00022989"/>
    </source>
</evidence>
<dbReference type="InterPro" id="IPR008901">
    <property type="entry name" value="ACER"/>
</dbReference>
<feature type="transmembrane region" description="Helical" evidence="7">
    <location>
        <begin position="129"/>
        <end position="146"/>
    </location>
</feature>
<dbReference type="GO" id="GO:0016811">
    <property type="term" value="F:hydrolase activity, acting on carbon-nitrogen (but not peptide) bonds, in linear amides"/>
    <property type="evidence" value="ECO:0007669"/>
    <property type="project" value="InterPro"/>
</dbReference>
<dbReference type="GO" id="GO:0046872">
    <property type="term" value="F:metal ion binding"/>
    <property type="evidence" value="ECO:0007669"/>
    <property type="project" value="UniProtKB-KW"/>
</dbReference>
<evidence type="ECO:0000256" key="6">
    <source>
        <dbReference type="PIRSR" id="PIRSR608901-2"/>
    </source>
</evidence>
<feature type="transmembrane region" description="Helical" evidence="7">
    <location>
        <begin position="94"/>
        <end position="117"/>
    </location>
</feature>
<protein>
    <submittedName>
        <fullName evidence="8">Ceramidase domain-containing protein</fullName>
    </submittedName>
</protein>
<feature type="transmembrane region" description="Helical" evidence="7">
    <location>
        <begin position="254"/>
        <end position="272"/>
    </location>
</feature>
<gene>
    <name evidence="8" type="ORF">ISU10_00035</name>
</gene>
<feature type="transmembrane region" description="Helical" evidence="7">
    <location>
        <begin position="153"/>
        <end position="171"/>
    </location>
</feature>
<accession>A0A930YF59</accession>
<feature type="transmembrane region" description="Helical" evidence="7">
    <location>
        <begin position="12"/>
        <end position="33"/>
    </location>
</feature>
<evidence type="ECO:0000256" key="5">
    <source>
        <dbReference type="ARBA" id="ARBA00023136"/>
    </source>
</evidence>
<sequence length="295" mass="30537">MTPTAVDRTPLAVTATAAVISVGLLVLAVQHGWLGPDVGRGAGFCEVPHDRGGPFGNWVQPANSVSNAGFVVAGLAVAWRAGRPRSLGDVLPRLRSLPTAFAVVTVLLGPASAAMHATGSAVGGRLDLLSMYLIASFAAAYALLRLVRRGVGFFYGAFLLLVTACEIVGTIDADVPVVHVAGNLGFGVLLVAAIAMEVVLWRRAVGTSVNVSAGARTDLRWGAGAVAAMVVAFAIWNLAQGPWCDPTSWIQGHGAWHLLCAAAAYLLFLLYASERVTEPLRSAAPGSRSGAPLEH</sequence>
<proteinExistence type="predicted"/>
<evidence type="ECO:0000256" key="3">
    <source>
        <dbReference type="ARBA" id="ARBA00022801"/>
    </source>
</evidence>
<keyword evidence="9" id="KW-1185">Reference proteome</keyword>
<keyword evidence="5 7" id="KW-0472">Membrane</keyword>
<dbReference type="EMBL" id="JADKPO010000001">
    <property type="protein sequence ID" value="MBF4766151.1"/>
    <property type="molecule type" value="Genomic_DNA"/>
</dbReference>
<evidence type="ECO:0000256" key="2">
    <source>
        <dbReference type="ARBA" id="ARBA00022692"/>
    </source>
</evidence>
<dbReference type="AlphaFoldDB" id="A0A930YF59"/>
<keyword evidence="2 7" id="KW-0812">Transmembrane</keyword>
<feature type="transmembrane region" description="Helical" evidence="7">
    <location>
        <begin position="177"/>
        <end position="200"/>
    </location>
</feature>
<dbReference type="GO" id="GO:0016020">
    <property type="term" value="C:membrane"/>
    <property type="evidence" value="ECO:0007669"/>
    <property type="project" value="UniProtKB-SubCell"/>
</dbReference>
<comment type="caution">
    <text evidence="8">The sequence shown here is derived from an EMBL/GenBank/DDBJ whole genome shotgun (WGS) entry which is preliminary data.</text>
</comment>
<feature type="transmembrane region" description="Helical" evidence="7">
    <location>
        <begin position="221"/>
        <end position="239"/>
    </location>
</feature>